<evidence type="ECO:0000313" key="3">
    <source>
        <dbReference type="Proteomes" id="UP000235914"/>
    </source>
</evidence>
<gene>
    <name evidence="2" type="ORF">CXU09_05195</name>
</gene>
<dbReference type="SUPFAM" id="SSF51445">
    <property type="entry name" value="(Trans)glycosidases"/>
    <property type="match status" value="1"/>
</dbReference>
<dbReference type="InterPro" id="IPR008811">
    <property type="entry name" value="Glycosyl_hydrolases_36"/>
</dbReference>
<reference evidence="2 3" key="1">
    <citation type="journal article" date="2017" name="BMC Genomics">
        <title>Genome sequencing of 39 Akkermansia muciniphila isolates reveals its population structure, genomic and functional diverisity, and global distribution in mammalian gut microbiotas.</title>
        <authorList>
            <person name="Guo X."/>
            <person name="Li S."/>
            <person name="Zhang J."/>
            <person name="Wu F."/>
            <person name="Li X."/>
            <person name="Wu D."/>
            <person name="Zhang M."/>
            <person name="Ou Z."/>
            <person name="Jie Z."/>
            <person name="Yan Q."/>
            <person name="Li P."/>
            <person name="Yi J."/>
            <person name="Peng Y."/>
        </authorList>
    </citation>
    <scope>NUCLEOTIDE SEQUENCE [LARGE SCALE GENOMIC DNA]</scope>
    <source>
        <strain evidence="2 3">GP43</strain>
    </source>
</reference>
<sequence>MLVSGKSSAIFSERGKARSFHNSPGFPCPIFQPCDHSMKAIMFPVLALAALSAWTSAAQPRTSAIPPISGKKAYRLPLPPYQTFCWFSADRGRWPGDGNRVLPWFGRTSPGNLLDSRPNPSTAKPGDHAMFALFHLKDGNFMAVLPVAAPDSLAWLKLERDGTFLVEAGSLGTSPAKPQAVLAVTATDKDIYRACSAVWNKALSLPFIKGRTLPREKKIYPEPFKYLGWCSWEQYKKNISSKLLEETAKKLEASPVPVRWMLVDDGFQTQERLQLVSFQPRQDQFPRGWQPLMKHKSPKLKWMGLWHCYYGLWNGIHPRHHLDDETARGLVRTAKGKILPGDGPGGAGAFYTPFLQSVKDAGFDFVKIDVQAEYLKHADGLDNPVRHNTKCSEALEQACLKTGLSLVNCMAQGTVNIQNTRYSAVTRCSIDYKLGDEAMAKSHILQSYANTLWLGQTVWPDHDMFHSTDPACARLMAVSKAVSGGPVYLSDPADKLNPENIMPLVWSDGLLLRPLAPAVPLPDSVFPDALNENRLYRVIAPLPGQSAAVVVYNLKHPSPAKPVRGKISLEDYKSAAALLNGNAAEAYASLPPEGIAAYSGEGGRALTPAQPDLDVELTGFKDRLFIMAPIVQGWAVIGRRDKFLSPCALDSAPGYREDSLRFRVKESGPVVIWRGKGPVKVGNTPVRNLGNGFYELQFPVSNRPLDVTVTTE</sequence>
<name>A0AAP8T9H1_9BACT</name>
<accession>A0AAP8T9H1</accession>
<evidence type="ECO:0008006" key="4">
    <source>
        <dbReference type="Google" id="ProtNLM"/>
    </source>
</evidence>
<dbReference type="InterPro" id="IPR013785">
    <property type="entry name" value="Aldolase_TIM"/>
</dbReference>
<dbReference type="AlphaFoldDB" id="A0AAP8T9H1"/>
<protein>
    <recommendedName>
        <fullName evidence="4">Raffinose synthase</fullName>
    </recommendedName>
</protein>
<evidence type="ECO:0000256" key="1">
    <source>
        <dbReference type="ARBA" id="ARBA00023277"/>
    </source>
</evidence>
<proteinExistence type="predicted"/>
<dbReference type="PANTHER" id="PTHR31268:SF32">
    <property type="entry name" value="GALACTINOL--SUCROSE GALACTOSYLTRANSFERASE 2-RELATED"/>
    <property type="match status" value="1"/>
</dbReference>
<comment type="caution">
    <text evidence="2">The sequence shown here is derived from an EMBL/GenBank/DDBJ whole genome shotgun (WGS) entry which is preliminary data.</text>
</comment>
<dbReference type="PANTHER" id="PTHR31268">
    <property type="match status" value="1"/>
</dbReference>
<dbReference type="EMBL" id="PJKN01000002">
    <property type="protein sequence ID" value="PNC56971.1"/>
    <property type="molecule type" value="Genomic_DNA"/>
</dbReference>
<dbReference type="Proteomes" id="UP000235914">
    <property type="component" value="Unassembled WGS sequence"/>
</dbReference>
<evidence type="ECO:0000313" key="2">
    <source>
        <dbReference type="EMBL" id="PNC56971.1"/>
    </source>
</evidence>
<keyword evidence="1" id="KW-0119">Carbohydrate metabolism</keyword>
<dbReference type="Pfam" id="PF05691">
    <property type="entry name" value="Raffinose_syn"/>
    <property type="match status" value="2"/>
</dbReference>
<organism evidence="2 3">
    <name type="scientific">Akkermansia muciniphila</name>
    <dbReference type="NCBI Taxonomy" id="239935"/>
    <lineage>
        <taxon>Bacteria</taxon>
        <taxon>Pseudomonadati</taxon>
        <taxon>Verrucomicrobiota</taxon>
        <taxon>Verrucomicrobiia</taxon>
        <taxon>Verrucomicrobiales</taxon>
        <taxon>Akkermansiaceae</taxon>
        <taxon>Akkermansia</taxon>
    </lineage>
</organism>
<dbReference type="Gene3D" id="3.20.20.70">
    <property type="entry name" value="Aldolase class I"/>
    <property type="match status" value="1"/>
</dbReference>
<dbReference type="InterPro" id="IPR017853">
    <property type="entry name" value="GH"/>
</dbReference>